<organism evidence="1">
    <name type="scientific">Arundo donax</name>
    <name type="common">Giant reed</name>
    <name type="synonym">Donax arundinaceus</name>
    <dbReference type="NCBI Taxonomy" id="35708"/>
    <lineage>
        <taxon>Eukaryota</taxon>
        <taxon>Viridiplantae</taxon>
        <taxon>Streptophyta</taxon>
        <taxon>Embryophyta</taxon>
        <taxon>Tracheophyta</taxon>
        <taxon>Spermatophyta</taxon>
        <taxon>Magnoliopsida</taxon>
        <taxon>Liliopsida</taxon>
        <taxon>Poales</taxon>
        <taxon>Poaceae</taxon>
        <taxon>PACMAD clade</taxon>
        <taxon>Arundinoideae</taxon>
        <taxon>Arundineae</taxon>
        <taxon>Arundo</taxon>
    </lineage>
</organism>
<evidence type="ECO:0000313" key="1">
    <source>
        <dbReference type="EMBL" id="JAD87033.1"/>
    </source>
</evidence>
<dbReference type="EMBL" id="GBRH01210862">
    <property type="protein sequence ID" value="JAD87033.1"/>
    <property type="molecule type" value="Transcribed_RNA"/>
</dbReference>
<name>A0A0A9DK24_ARUDO</name>
<sequence>MFACFVMQSNACPNLTWNPYTRIIHSNHPFFFLKEFT</sequence>
<protein>
    <submittedName>
        <fullName evidence="1">Hda110</fullName>
    </submittedName>
</protein>
<proteinExistence type="predicted"/>
<accession>A0A0A9DK24</accession>
<reference evidence="1" key="1">
    <citation type="submission" date="2014-09" db="EMBL/GenBank/DDBJ databases">
        <authorList>
            <person name="Magalhaes I.L.F."/>
            <person name="Oliveira U."/>
            <person name="Santos F.R."/>
            <person name="Vidigal T.H.D.A."/>
            <person name="Brescovit A.D."/>
            <person name="Santos A.J."/>
        </authorList>
    </citation>
    <scope>NUCLEOTIDE SEQUENCE</scope>
    <source>
        <tissue evidence="1">Shoot tissue taken approximately 20 cm above the soil surface</tissue>
    </source>
</reference>
<dbReference type="AlphaFoldDB" id="A0A0A9DK24"/>
<reference evidence="1" key="2">
    <citation type="journal article" date="2015" name="Data Brief">
        <title>Shoot transcriptome of the giant reed, Arundo donax.</title>
        <authorList>
            <person name="Barrero R.A."/>
            <person name="Guerrero F.D."/>
            <person name="Moolhuijzen P."/>
            <person name="Goolsby J.A."/>
            <person name="Tidwell J."/>
            <person name="Bellgard S.E."/>
            <person name="Bellgard M.I."/>
        </authorList>
    </citation>
    <scope>NUCLEOTIDE SEQUENCE</scope>
    <source>
        <tissue evidence="1">Shoot tissue taken approximately 20 cm above the soil surface</tissue>
    </source>
</reference>